<reference evidence="2" key="1">
    <citation type="submission" date="2013-09" db="EMBL/GenBank/DDBJ databases">
        <title>The Genome Sequence of Anopheles maculatus species B.</title>
        <authorList>
            <consortium name="The Broad Institute Genomics Platform"/>
            <person name="Neafsey D.E."/>
            <person name="Besansky N."/>
            <person name="Howell P."/>
            <person name="Walton C."/>
            <person name="Young S.K."/>
            <person name="Zeng Q."/>
            <person name="Gargeya S."/>
            <person name="Fitzgerald M."/>
            <person name="Haas B."/>
            <person name="Abouelleil A."/>
            <person name="Allen A.W."/>
            <person name="Alvarado L."/>
            <person name="Arachchi H.M."/>
            <person name="Berlin A.M."/>
            <person name="Chapman S.B."/>
            <person name="Gainer-Dewar J."/>
            <person name="Goldberg J."/>
            <person name="Griggs A."/>
            <person name="Gujja S."/>
            <person name="Hansen M."/>
            <person name="Howarth C."/>
            <person name="Imamovic A."/>
            <person name="Ireland A."/>
            <person name="Larimer J."/>
            <person name="McCowan C."/>
            <person name="Murphy C."/>
            <person name="Pearson M."/>
            <person name="Poon T.W."/>
            <person name="Priest M."/>
            <person name="Roberts A."/>
            <person name="Saif S."/>
            <person name="Shea T."/>
            <person name="Sisk P."/>
            <person name="Sykes S."/>
            <person name="Wortman J."/>
            <person name="Nusbaum C."/>
            <person name="Birren B."/>
        </authorList>
    </citation>
    <scope>NUCLEOTIDE SEQUENCE [LARGE SCALE GENOMIC DNA]</scope>
    <source>
        <strain evidence="2">maculatus3</strain>
    </source>
</reference>
<proteinExistence type="predicted"/>
<evidence type="ECO:0000313" key="2">
    <source>
        <dbReference type="Proteomes" id="UP000075901"/>
    </source>
</evidence>
<reference evidence="1" key="2">
    <citation type="submission" date="2020-05" db="UniProtKB">
        <authorList>
            <consortium name="EnsemblMetazoa"/>
        </authorList>
    </citation>
    <scope>IDENTIFICATION</scope>
    <source>
        <strain evidence="1">maculatus3</strain>
    </source>
</reference>
<sequence length="132" mass="15038">MREMKKMKRLVVVVVVMVVLPLHLRILYGPIERESFDRSIKLLLALKGVLMWWLGTAIAPPSGDDRMVRSTTKALRLGHTLQMVRIVLGRWIVVALVESGIARCSVHHLCLAVHHVAHRVRIAGRWARMCVH</sequence>
<evidence type="ECO:0000313" key="1">
    <source>
        <dbReference type="EnsemblMetazoa" id="AMAM003102-PA"/>
    </source>
</evidence>
<keyword evidence="2" id="KW-1185">Reference proteome</keyword>
<dbReference type="Proteomes" id="UP000075901">
    <property type="component" value="Unassembled WGS sequence"/>
</dbReference>
<dbReference type="VEuPathDB" id="VectorBase:AMAM003102"/>
<accession>A0A182SAV8</accession>
<protein>
    <submittedName>
        <fullName evidence="1">Uncharacterized protein</fullName>
    </submittedName>
</protein>
<organism evidence="1 2">
    <name type="scientific">Anopheles maculatus</name>
    <dbReference type="NCBI Taxonomy" id="74869"/>
    <lineage>
        <taxon>Eukaryota</taxon>
        <taxon>Metazoa</taxon>
        <taxon>Ecdysozoa</taxon>
        <taxon>Arthropoda</taxon>
        <taxon>Hexapoda</taxon>
        <taxon>Insecta</taxon>
        <taxon>Pterygota</taxon>
        <taxon>Neoptera</taxon>
        <taxon>Endopterygota</taxon>
        <taxon>Diptera</taxon>
        <taxon>Nematocera</taxon>
        <taxon>Culicoidea</taxon>
        <taxon>Culicidae</taxon>
        <taxon>Anophelinae</taxon>
        <taxon>Anopheles</taxon>
        <taxon>Anopheles maculatus group</taxon>
    </lineage>
</organism>
<name>A0A182SAV8_9DIPT</name>
<dbReference type="AlphaFoldDB" id="A0A182SAV8"/>
<dbReference type="EnsemblMetazoa" id="AMAM003102-RA">
    <property type="protein sequence ID" value="AMAM003102-PA"/>
    <property type="gene ID" value="AMAM003102"/>
</dbReference>